<evidence type="ECO:0000313" key="1">
    <source>
        <dbReference type="EMBL" id="KAG0413622.1"/>
    </source>
</evidence>
<keyword evidence="2" id="KW-1185">Reference proteome</keyword>
<proteinExistence type="predicted"/>
<name>A0AC60P2T9_IXOPE</name>
<sequence>MPTPENVVCRGCGVNSPSDQHVCSPKCALCGGPHPTADKSYKQRYQVPYIVRQRRKERHDYNQDFPPMGPLSRPAVPPRAGSGSGAGHNQGALERAIQGPTAAGCLRGPLSLRGAARAPGVGGSHPEACCPGDRVGRSRHRIPDTTNGGAAGKAGGSTLIVAGDFNAPHRACGYSRAMRKGDDLWQAAANHDLTLVTNPAFPTRIGNSCSRDTAKNLTFVKNVGAVSWHNLTKI</sequence>
<dbReference type="Proteomes" id="UP000805193">
    <property type="component" value="Unassembled WGS sequence"/>
</dbReference>
<evidence type="ECO:0000313" key="2">
    <source>
        <dbReference type="Proteomes" id="UP000805193"/>
    </source>
</evidence>
<organism evidence="1 2">
    <name type="scientific">Ixodes persulcatus</name>
    <name type="common">Taiga tick</name>
    <dbReference type="NCBI Taxonomy" id="34615"/>
    <lineage>
        <taxon>Eukaryota</taxon>
        <taxon>Metazoa</taxon>
        <taxon>Ecdysozoa</taxon>
        <taxon>Arthropoda</taxon>
        <taxon>Chelicerata</taxon>
        <taxon>Arachnida</taxon>
        <taxon>Acari</taxon>
        <taxon>Parasitiformes</taxon>
        <taxon>Ixodida</taxon>
        <taxon>Ixodoidea</taxon>
        <taxon>Ixodidae</taxon>
        <taxon>Ixodinae</taxon>
        <taxon>Ixodes</taxon>
    </lineage>
</organism>
<comment type="caution">
    <text evidence="1">The sequence shown here is derived from an EMBL/GenBank/DDBJ whole genome shotgun (WGS) entry which is preliminary data.</text>
</comment>
<protein>
    <submittedName>
        <fullName evidence="1">Uncharacterized protein</fullName>
    </submittedName>
</protein>
<accession>A0AC60P2T9</accession>
<reference evidence="1 2" key="1">
    <citation type="journal article" date="2020" name="Cell">
        <title>Large-Scale Comparative Analyses of Tick Genomes Elucidate Their Genetic Diversity and Vector Capacities.</title>
        <authorList>
            <consortium name="Tick Genome and Microbiome Consortium (TIGMIC)"/>
            <person name="Jia N."/>
            <person name="Wang J."/>
            <person name="Shi W."/>
            <person name="Du L."/>
            <person name="Sun Y."/>
            <person name="Zhan W."/>
            <person name="Jiang J.F."/>
            <person name="Wang Q."/>
            <person name="Zhang B."/>
            <person name="Ji P."/>
            <person name="Bell-Sakyi L."/>
            <person name="Cui X.M."/>
            <person name="Yuan T.T."/>
            <person name="Jiang B.G."/>
            <person name="Yang W.F."/>
            <person name="Lam T.T."/>
            <person name="Chang Q.C."/>
            <person name="Ding S.J."/>
            <person name="Wang X.J."/>
            <person name="Zhu J.G."/>
            <person name="Ruan X.D."/>
            <person name="Zhao L."/>
            <person name="Wei J.T."/>
            <person name="Ye R.Z."/>
            <person name="Que T.C."/>
            <person name="Du C.H."/>
            <person name="Zhou Y.H."/>
            <person name="Cheng J.X."/>
            <person name="Dai P.F."/>
            <person name="Guo W.B."/>
            <person name="Han X.H."/>
            <person name="Huang E.J."/>
            <person name="Li L.F."/>
            <person name="Wei W."/>
            <person name="Gao Y.C."/>
            <person name="Liu J.Z."/>
            <person name="Shao H.Z."/>
            <person name="Wang X."/>
            <person name="Wang C.C."/>
            <person name="Yang T.C."/>
            <person name="Huo Q.B."/>
            <person name="Li W."/>
            <person name="Chen H.Y."/>
            <person name="Chen S.E."/>
            <person name="Zhou L.G."/>
            <person name="Ni X.B."/>
            <person name="Tian J.H."/>
            <person name="Sheng Y."/>
            <person name="Liu T."/>
            <person name="Pan Y.S."/>
            <person name="Xia L.Y."/>
            <person name="Li J."/>
            <person name="Zhao F."/>
            <person name="Cao W.C."/>
        </authorList>
    </citation>
    <scope>NUCLEOTIDE SEQUENCE [LARGE SCALE GENOMIC DNA]</scope>
    <source>
        <strain evidence="1">Iper-2018</strain>
    </source>
</reference>
<gene>
    <name evidence="1" type="ORF">HPB47_009226</name>
</gene>
<dbReference type="EMBL" id="JABSTQ010011245">
    <property type="protein sequence ID" value="KAG0413622.1"/>
    <property type="molecule type" value="Genomic_DNA"/>
</dbReference>